<sequence>MFSFVNIYDAVQVKDQSLFRKLKISSQSDTSPKFKLPSPNIEFPICSNPLYINLELIFQPSILKMTFPHANQ</sequence>
<dbReference type="EMBL" id="VICG01000003">
    <property type="protein sequence ID" value="KAA8574503.1"/>
    <property type="molecule type" value="Genomic_DNA"/>
</dbReference>
<reference evidence="1 2" key="1">
    <citation type="submission" date="2019-06" db="EMBL/GenBank/DDBJ databases">
        <title>Genome Sequence of the Brown Rot Fungal Pathogen Monilinia fructicola.</title>
        <authorList>
            <person name="De Miccolis Angelini R.M."/>
            <person name="Landi L."/>
            <person name="Abate D."/>
            <person name="Pollastro S."/>
            <person name="Romanazzi G."/>
            <person name="Faretra F."/>
        </authorList>
    </citation>
    <scope>NUCLEOTIDE SEQUENCE [LARGE SCALE GENOMIC DNA]</scope>
    <source>
        <strain evidence="1 2">Mfrc123</strain>
    </source>
</reference>
<keyword evidence="2" id="KW-1185">Reference proteome</keyword>
<dbReference type="AlphaFoldDB" id="A0A5M9K156"/>
<evidence type="ECO:0000313" key="1">
    <source>
        <dbReference type="EMBL" id="KAA8574503.1"/>
    </source>
</evidence>
<organism evidence="1 2">
    <name type="scientific">Monilinia fructicola</name>
    <name type="common">Brown rot fungus</name>
    <name type="synonym">Ciboria fructicola</name>
    <dbReference type="NCBI Taxonomy" id="38448"/>
    <lineage>
        <taxon>Eukaryota</taxon>
        <taxon>Fungi</taxon>
        <taxon>Dikarya</taxon>
        <taxon>Ascomycota</taxon>
        <taxon>Pezizomycotina</taxon>
        <taxon>Leotiomycetes</taxon>
        <taxon>Helotiales</taxon>
        <taxon>Sclerotiniaceae</taxon>
        <taxon>Monilinia</taxon>
    </lineage>
</organism>
<gene>
    <name evidence="1" type="ORF">EYC84_005957</name>
</gene>
<evidence type="ECO:0000313" key="2">
    <source>
        <dbReference type="Proteomes" id="UP000322873"/>
    </source>
</evidence>
<name>A0A5M9K156_MONFR</name>
<comment type="caution">
    <text evidence="1">The sequence shown here is derived from an EMBL/GenBank/DDBJ whole genome shotgun (WGS) entry which is preliminary data.</text>
</comment>
<dbReference type="Proteomes" id="UP000322873">
    <property type="component" value="Unassembled WGS sequence"/>
</dbReference>
<proteinExistence type="predicted"/>
<accession>A0A5M9K156</accession>
<protein>
    <submittedName>
        <fullName evidence="1">Uncharacterized protein</fullName>
    </submittedName>
</protein>